<keyword evidence="3" id="KW-1185">Reference proteome</keyword>
<evidence type="ECO:0000256" key="1">
    <source>
        <dbReference type="SAM" id="Phobius"/>
    </source>
</evidence>
<sequence length="98" mass="11302">FERVDLSTGIWPKTSWSFERLSYPFERLVVYIYISFFILSPHFSSLSLTDLTLTSSILSSPLRNFFFSQAIWVGLLFLSVRGGVAVPRRERGLHSPTR</sequence>
<feature type="transmembrane region" description="Helical" evidence="1">
    <location>
        <begin position="28"/>
        <end position="46"/>
    </location>
</feature>
<keyword evidence="1" id="KW-0472">Membrane</keyword>
<keyword evidence="1" id="KW-1133">Transmembrane helix</keyword>
<keyword evidence="1" id="KW-0812">Transmembrane</keyword>
<feature type="non-terminal residue" evidence="2">
    <location>
        <position position="1"/>
    </location>
</feature>
<accession>A0A7J7KYI3</accession>
<proteinExistence type="predicted"/>
<comment type="caution">
    <text evidence="2">The sequence shown here is derived from an EMBL/GenBank/DDBJ whole genome shotgun (WGS) entry which is preliminary data.</text>
</comment>
<protein>
    <submittedName>
        <fullName evidence="2">Uncharacterized protein</fullName>
    </submittedName>
</protein>
<gene>
    <name evidence="2" type="ORF">GIB67_027246</name>
</gene>
<organism evidence="2 3">
    <name type="scientific">Kingdonia uniflora</name>
    <dbReference type="NCBI Taxonomy" id="39325"/>
    <lineage>
        <taxon>Eukaryota</taxon>
        <taxon>Viridiplantae</taxon>
        <taxon>Streptophyta</taxon>
        <taxon>Embryophyta</taxon>
        <taxon>Tracheophyta</taxon>
        <taxon>Spermatophyta</taxon>
        <taxon>Magnoliopsida</taxon>
        <taxon>Ranunculales</taxon>
        <taxon>Circaeasteraceae</taxon>
        <taxon>Kingdonia</taxon>
    </lineage>
</organism>
<reference evidence="2 3" key="1">
    <citation type="journal article" date="2020" name="IScience">
        <title>Genome Sequencing of the Endangered Kingdonia uniflora (Circaeasteraceae, Ranunculales) Reveals Potential Mechanisms of Evolutionary Specialization.</title>
        <authorList>
            <person name="Sun Y."/>
            <person name="Deng T."/>
            <person name="Zhang A."/>
            <person name="Moore M.J."/>
            <person name="Landis J.B."/>
            <person name="Lin N."/>
            <person name="Zhang H."/>
            <person name="Zhang X."/>
            <person name="Huang J."/>
            <person name="Zhang X."/>
            <person name="Sun H."/>
            <person name="Wang H."/>
        </authorList>
    </citation>
    <scope>NUCLEOTIDE SEQUENCE [LARGE SCALE GENOMIC DNA]</scope>
    <source>
        <strain evidence="2">TB1705</strain>
        <tissue evidence="2">Leaf</tissue>
    </source>
</reference>
<evidence type="ECO:0000313" key="3">
    <source>
        <dbReference type="Proteomes" id="UP000541444"/>
    </source>
</evidence>
<evidence type="ECO:0000313" key="2">
    <source>
        <dbReference type="EMBL" id="KAF6135372.1"/>
    </source>
</evidence>
<feature type="transmembrane region" description="Helical" evidence="1">
    <location>
        <begin position="66"/>
        <end position="86"/>
    </location>
</feature>
<dbReference type="AlphaFoldDB" id="A0A7J7KYI3"/>
<dbReference type="Proteomes" id="UP000541444">
    <property type="component" value="Unassembled WGS sequence"/>
</dbReference>
<name>A0A7J7KYI3_9MAGN</name>
<dbReference type="EMBL" id="JACGCM010002788">
    <property type="protein sequence ID" value="KAF6135372.1"/>
    <property type="molecule type" value="Genomic_DNA"/>
</dbReference>